<organism evidence="2 3">
    <name type="scientific">Pseudogracilibacillus auburnensis</name>
    <dbReference type="NCBI Taxonomy" id="1494959"/>
    <lineage>
        <taxon>Bacteria</taxon>
        <taxon>Bacillati</taxon>
        <taxon>Bacillota</taxon>
        <taxon>Bacilli</taxon>
        <taxon>Bacillales</taxon>
        <taxon>Bacillaceae</taxon>
        <taxon>Pseudogracilibacillus</taxon>
    </lineage>
</organism>
<protein>
    <submittedName>
        <fullName evidence="2">Putative repeat protein (TIGR01451 family)/fimbrial isopeptide formation D2 family protein</fullName>
    </submittedName>
</protein>
<proteinExistence type="predicted"/>
<dbReference type="PANTHER" id="PTHR34819:SF3">
    <property type="entry name" value="CELL SURFACE PROTEIN"/>
    <property type="match status" value="1"/>
</dbReference>
<keyword evidence="3" id="KW-1185">Reference proteome</keyword>
<dbReference type="InterPro" id="IPR001434">
    <property type="entry name" value="OmcB-like_DUF11"/>
</dbReference>
<comment type="caution">
    <text evidence="2">The sequence shown here is derived from an EMBL/GenBank/DDBJ whole genome shotgun (WGS) entry which is preliminary data.</text>
</comment>
<dbReference type="Gene3D" id="2.60.40.740">
    <property type="match status" value="3"/>
</dbReference>
<evidence type="ECO:0000313" key="2">
    <source>
        <dbReference type="EMBL" id="PXW80010.1"/>
    </source>
</evidence>
<sequence>DTIRYTIKTRNTVEDSIVKSLVISDEIPEGLEYVEGSLEVDGESVTDAEDNDKGHAVDGTVVGNLGDIRDADWHTLEFLVTVKAGQAGADIKNVAIVDGDNIDEPDKPEEEVKIYPRDPKLESEKMAVNLDDGKKRFVVGDTIVYIIKTRNQVSDSLVTNLSITDELPAGLEYVTDSLQISHDGKGEFKNGKVTANFGDVTDTEWRSIIFQAKILSGQSGKEIENTAEIMADEFDEPEKPTTTIVVNPKDPKLESSKAFKLETKADGNTDTNNPEVGDTIRYTITTKNTIEDSLVENLVITDTIPAGLTYVPDSLEVDGKSVTDAKDEDAGHVVDGKVTGTFGNVADTDDHTVTFLVTV</sequence>
<name>A0A2V3VEF1_9BACI</name>
<gene>
    <name evidence="2" type="ORF">DFR56_1323</name>
</gene>
<dbReference type="InterPro" id="IPR008966">
    <property type="entry name" value="Adhesion_dom_sf"/>
</dbReference>
<dbReference type="Pfam" id="PF01345">
    <property type="entry name" value="DUF11"/>
    <property type="match status" value="2"/>
</dbReference>
<dbReference type="InterPro" id="IPR026466">
    <property type="entry name" value="Fim_isopep_form_D2_dom"/>
</dbReference>
<feature type="non-terminal residue" evidence="2">
    <location>
        <position position="1"/>
    </location>
</feature>
<dbReference type="OrthoDB" id="1751088at2"/>
<dbReference type="EMBL" id="QJJQ01000032">
    <property type="protein sequence ID" value="PXW80010.1"/>
    <property type="molecule type" value="Genomic_DNA"/>
</dbReference>
<dbReference type="InterPro" id="IPR051172">
    <property type="entry name" value="Chlamydia_OmcB"/>
</dbReference>
<dbReference type="NCBIfam" id="TIGR04226">
    <property type="entry name" value="RrgB_K2N_iso_D2"/>
    <property type="match status" value="2"/>
</dbReference>
<dbReference type="AlphaFoldDB" id="A0A2V3VEF1"/>
<reference evidence="2 3" key="1">
    <citation type="submission" date="2018-05" db="EMBL/GenBank/DDBJ databases">
        <title>Genomic Encyclopedia of Type Strains, Phase IV (KMG-IV): sequencing the most valuable type-strain genomes for metagenomic binning, comparative biology and taxonomic classification.</title>
        <authorList>
            <person name="Goeker M."/>
        </authorList>
    </citation>
    <scope>NUCLEOTIDE SEQUENCE [LARGE SCALE GENOMIC DNA]</scope>
    <source>
        <strain evidence="2 3">DSM 28556</strain>
    </source>
</reference>
<evidence type="ECO:0000313" key="3">
    <source>
        <dbReference type="Proteomes" id="UP000247978"/>
    </source>
</evidence>
<dbReference type="NCBIfam" id="TIGR01451">
    <property type="entry name" value="B_ant_repeat"/>
    <property type="match status" value="3"/>
</dbReference>
<feature type="non-terminal residue" evidence="2">
    <location>
        <position position="359"/>
    </location>
</feature>
<dbReference type="SUPFAM" id="SSF49401">
    <property type="entry name" value="Bacterial adhesins"/>
    <property type="match status" value="3"/>
</dbReference>
<feature type="domain" description="DUF11" evidence="1">
    <location>
        <begin position="134"/>
        <end position="236"/>
    </location>
</feature>
<evidence type="ECO:0000259" key="1">
    <source>
        <dbReference type="Pfam" id="PF01345"/>
    </source>
</evidence>
<dbReference type="InterPro" id="IPR047589">
    <property type="entry name" value="DUF11_rpt"/>
</dbReference>
<dbReference type="RefSeq" id="WP_158525779.1">
    <property type="nucleotide sequence ID" value="NZ_QJJQ01000032.1"/>
</dbReference>
<feature type="domain" description="DUF11" evidence="1">
    <location>
        <begin position="269"/>
        <end position="355"/>
    </location>
</feature>
<accession>A0A2V3VEF1</accession>
<dbReference type="PANTHER" id="PTHR34819">
    <property type="entry name" value="LARGE CYSTEINE-RICH PERIPLASMIC PROTEIN OMCB"/>
    <property type="match status" value="1"/>
</dbReference>
<dbReference type="Proteomes" id="UP000247978">
    <property type="component" value="Unassembled WGS sequence"/>
</dbReference>